<evidence type="ECO:0000256" key="1">
    <source>
        <dbReference type="SAM" id="MobiDB-lite"/>
    </source>
</evidence>
<reference evidence="3 4" key="1">
    <citation type="submission" date="2020-03" db="EMBL/GenBank/DDBJ databases">
        <title>Draft Genome Sequence of Cudoniella acicularis.</title>
        <authorList>
            <person name="Buettner E."/>
            <person name="Kellner H."/>
        </authorList>
    </citation>
    <scope>NUCLEOTIDE SEQUENCE [LARGE SCALE GENOMIC DNA]</scope>
    <source>
        <strain evidence="3 4">DSM 108380</strain>
    </source>
</reference>
<keyword evidence="2" id="KW-0812">Transmembrane</keyword>
<feature type="transmembrane region" description="Helical" evidence="2">
    <location>
        <begin position="63"/>
        <end position="82"/>
    </location>
</feature>
<dbReference type="EMBL" id="JAAMPI010001582">
    <property type="protein sequence ID" value="KAF4624682.1"/>
    <property type="molecule type" value="Genomic_DNA"/>
</dbReference>
<sequence>MRVSAKMPPAPSSYELLPRSSSDLDSSTSILEDESFIKDKPRRRGHRRQLSRFVRRARRICRFCRPLYVFVAFVVFIIWQLLFNASYANPPAFSIPEGETVFLAANIIDGGLITGAWGKSVVDFVELIGKERVFVSIYGGPTEALKKLETMLPCEKKLVSEDQHPLDLGAIPRTKLPTGESRIKRIAYLAEVRNKALEPLDEMKGRRFDKVLFINDVFFDAKDAARLLWGTNLNKDGESVYKAACGVDFVKWWKFYDTFATRDAEGYSLGIPIFPWFANVGEARSRKDLLEGRDNVRVKSCWGGMSGVVLS</sequence>
<evidence type="ECO:0000256" key="2">
    <source>
        <dbReference type="SAM" id="Phobius"/>
    </source>
</evidence>
<evidence type="ECO:0000313" key="4">
    <source>
        <dbReference type="Proteomes" id="UP000566819"/>
    </source>
</evidence>
<dbReference type="PANTHER" id="PTHR34144:SF8">
    <property type="entry name" value="GLYCOSYLTRANSFERASE FAMILY 69 PROTEIN"/>
    <property type="match status" value="1"/>
</dbReference>
<evidence type="ECO:0000313" key="3">
    <source>
        <dbReference type="EMBL" id="KAF4624682.1"/>
    </source>
</evidence>
<name>A0A8H4RAK9_9HELO</name>
<feature type="region of interest" description="Disordered" evidence="1">
    <location>
        <begin position="1"/>
        <end position="26"/>
    </location>
</feature>
<dbReference type="InterPro" id="IPR021047">
    <property type="entry name" value="Mannosyltransferase_CMT1"/>
</dbReference>
<keyword evidence="2" id="KW-1133">Transmembrane helix</keyword>
<gene>
    <name evidence="3" type="ORF">G7Y89_g13486</name>
</gene>
<proteinExistence type="predicted"/>
<dbReference type="Proteomes" id="UP000566819">
    <property type="component" value="Unassembled WGS sequence"/>
</dbReference>
<dbReference type="AlphaFoldDB" id="A0A8H4RAK9"/>
<evidence type="ECO:0008006" key="5">
    <source>
        <dbReference type="Google" id="ProtNLM"/>
    </source>
</evidence>
<dbReference type="Pfam" id="PF11735">
    <property type="entry name" value="CAP59_mtransfer"/>
    <property type="match status" value="1"/>
</dbReference>
<feature type="compositionally biased region" description="Low complexity" evidence="1">
    <location>
        <begin position="15"/>
        <end position="26"/>
    </location>
</feature>
<comment type="caution">
    <text evidence="3">The sequence shown here is derived from an EMBL/GenBank/DDBJ whole genome shotgun (WGS) entry which is preliminary data.</text>
</comment>
<accession>A0A8H4RAK9</accession>
<keyword evidence="2" id="KW-0472">Membrane</keyword>
<keyword evidence="4" id="KW-1185">Reference proteome</keyword>
<organism evidence="3 4">
    <name type="scientific">Cudoniella acicularis</name>
    <dbReference type="NCBI Taxonomy" id="354080"/>
    <lineage>
        <taxon>Eukaryota</taxon>
        <taxon>Fungi</taxon>
        <taxon>Dikarya</taxon>
        <taxon>Ascomycota</taxon>
        <taxon>Pezizomycotina</taxon>
        <taxon>Leotiomycetes</taxon>
        <taxon>Helotiales</taxon>
        <taxon>Tricladiaceae</taxon>
        <taxon>Cudoniella</taxon>
    </lineage>
</organism>
<dbReference type="OrthoDB" id="262547at2759"/>
<dbReference type="PANTHER" id="PTHR34144">
    <property type="entry name" value="CHROMOSOME 8, WHOLE GENOME SHOTGUN SEQUENCE"/>
    <property type="match status" value="1"/>
</dbReference>
<protein>
    <recommendedName>
        <fullName evidence="5">Glycosyltransferase family 69 protein</fullName>
    </recommendedName>
</protein>